<name>A0A3S9VR20_9BACT</name>
<feature type="transmembrane region" description="Helical" evidence="6">
    <location>
        <begin position="252"/>
        <end position="270"/>
    </location>
</feature>
<keyword evidence="8" id="KW-1185">Reference proteome</keyword>
<feature type="transmembrane region" description="Helical" evidence="6">
    <location>
        <begin position="136"/>
        <end position="156"/>
    </location>
</feature>
<feature type="transmembrane region" description="Helical" evidence="6">
    <location>
        <begin position="282"/>
        <end position="306"/>
    </location>
</feature>
<comment type="subcellular location">
    <subcellularLocation>
        <location evidence="1">Cell membrane</location>
        <topology evidence="1">Multi-pass membrane protein</topology>
    </subcellularLocation>
</comment>
<dbReference type="KEGG" id="buy:D8S85_04835"/>
<evidence type="ECO:0000256" key="4">
    <source>
        <dbReference type="ARBA" id="ARBA00022989"/>
    </source>
</evidence>
<evidence type="ECO:0000313" key="8">
    <source>
        <dbReference type="Proteomes" id="UP000270673"/>
    </source>
</evidence>
<evidence type="ECO:0000256" key="2">
    <source>
        <dbReference type="ARBA" id="ARBA00022475"/>
    </source>
</evidence>
<evidence type="ECO:0000256" key="1">
    <source>
        <dbReference type="ARBA" id="ARBA00004651"/>
    </source>
</evidence>
<reference evidence="7 8" key="1">
    <citation type="submission" date="2018-10" db="EMBL/GenBank/DDBJ databases">
        <title>Butyricimonas faecalis sp. nov., isolated from human faeces and emended description of the genus Butyricimonas.</title>
        <authorList>
            <person name="Le Roy T."/>
            <person name="Van der Smissen P."/>
            <person name="Paquot A."/>
            <person name="Delzenne N."/>
            <person name="Muccioli G."/>
            <person name="Collet J.-F."/>
            <person name="Cani P.D."/>
        </authorList>
    </citation>
    <scope>NUCLEOTIDE SEQUENCE [LARGE SCALE GENOMIC DNA]</scope>
    <source>
        <strain evidence="7 8">H184</strain>
    </source>
</reference>
<dbReference type="InterPro" id="IPR017039">
    <property type="entry name" value="Virul_fac_BrkB"/>
</dbReference>
<keyword evidence="5 6" id="KW-0472">Membrane</keyword>
<evidence type="ECO:0000256" key="3">
    <source>
        <dbReference type="ARBA" id="ARBA00022692"/>
    </source>
</evidence>
<dbReference type="PANTHER" id="PTHR30213">
    <property type="entry name" value="INNER MEMBRANE PROTEIN YHJD"/>
    <property type="match status" value="1"/>
</dbReference>
<proteinExistence type="predicted"/>
<dbReference type="NCBIfam" id="TIGR00765">
    <property type="entry name" value="yihY_not_rbn"/>
    <property type="match status" value="1"/>
</dbReference>
<dbReference type="Pfam" id="PF03631">
    <property type="entry name" value="Virul_fac_BrkB"/>
    <property type="match status" value="1"/>
</dbReference>
<evidence type="ECO:0000256" key="5">
    <source>
        <dbReference type="ARBA" id="ARBA00023136"/>
    </source>
</evidence>
<protein>
    <submittedName>
        <fullName evidence="7">YihY/virulence factor BrkB family protein</fullName>
    </submittedName>
</protein>
<dbReference type="GO" id="GO:0005886">
    <property type="term" value="C:plasma membrane"/>
    <property type="evidence" value="ECO:0007669"/>
    <property type="project" value="UniProtKB-SubCell"/>
</dbReference>
<dbReference type="AlphaFoldDB" id="A0A3S9VR20"/>
<feature type="transmembrane region" description="Helical" evidence="6">
    <location>
        <begin position="77"/>
        <end position="101"/>
    </location>
</feature>
<feature type="transmembrane region" description="Helical" evidence="6">
    <location>
        <begin position="177"/>
        <end position="200"/>
    </location>
</feature>
<keyword evidence="2" id="KW-1003">Cell membrane</keyword>
<feature type="transmembrane region" description="Helical" evidence="6">
    <location>
        <begin position="220"/>
        <end position="240"/>
    </location>
</feature>
<keyword evidence="4 6" id="KW-1133">Transmembrane helix</keyword>
<keyword evidence="3 6" id="KW-0812">Transmembrane</keyword>
<gene>
    <name evidence="7" type="ORF">D8S85_04835</name>
</gene>
<dbReference type="OrthoDB" id="9808671at2"/>
<evidence type="ECO:0000256" key="6">
    <source>
        <dbReference type="SAM" id="Phobius"/>
    </source>
</evidence>
<dbReference type="Proteomes" id="UP000270673">
    <property type="component" value="Chromosome"/>
</dbReference>
<evidence type="ECO:0000313" key="7">
    <source>
        <dbReference type="EMBL" id="AZS28949.1"/>
    </source>
</evidence>
<dbReference type="RefSeq" id="WP_106624963.1">
    <property type="nucleotide sequence ID" value="NZ_CP032819.1"/>
</dbReference>
<dbReference type="PANTHER" id="PTHR30213:SF0">
    <property type="entry name" value="UPF0761 MEMBRANE PROTEIN YIHY"/>
    <property type="match status" value="1"/>
</dbReference>
<dbReference type="EMBL" id="CP032819">
    <property type="protein sequence ID" value="AZS28949.1"/>
    <property type="molecule type" value="Genomic_DNA"/>
</dbReference>
<accession>A0A3S9VR20</accession>
<sequence>MNRLEEHKGISLLLRYKKEILRRMDCLLDLDYHYMVLRRDYGNRFVITEFLQKALSIVVVSFNRFIKDACTISASALTFYSILSFIPLMALAFALAAGFGAREVLEREFMMHVGDNQEFAGQLLEYVTRAIDHAKGGVITGVGIVILLWSVIKVLNSTEMTMNRIWGVRKGRSLRRMFTDYFSIIFIAPILMILVSSLNLLMTGSGWQESFPLISSFLQVLIKLLPYMLVWMLFIFLYMFMPATPVKFKHAFVAAMIAGTVYQIIQWFYIRFQIGMSSYSAIYGTLAALPLLLVWLQLSWSVVLWGTELCYIFRNRHFMYKNELFGDTAWMETLECALKIMKFVARVYVNGDGGPSLGMINKELKINTGKLRIVLQELVDLHILVEAKEEDDYFYYPASDLHAMSVGDIIIRFSRVDESRDAVWKKQFKETVLSGFAGDRLIADSGIQQ</sequence>
<organism evidence="7 8">
    <name type="scientific">Butyricimonas faecalis</name>
    <dbReference type="NCBI Taxonomy" id="2093856"/>
    <lineage>
        <taxon>Bacteria</taxon>
        <taxon>Pseudomonadati</taxon>
        <taxon>Bacteroidota</taxon>
        <taxon>Bacteroidia</taxon>
        <taxon>Bacteroidales</taxon>
        <taxon>Odoribacteraceae</taxon>
        <taxon>Butyricimonas</taxon>
    </lineage>
</organism>